<dbReference type="KEGG" id="tee:Tel_00925"/>
<dbReference type="STRING" id="1748243.Tel_00925"/>
<evidence type="ECO:0000313" key="2">
    <source>
        <dbReference type="Proteomes" id="UP000055136"/>
    </source>
</evidence>
<dbReference type="AlphaFoldDB" id="A0A0S2T9L8"/>
<reference evidence="1" key="1">
    <citation type="submission" date="2015-10" db="EMBL/GenBank/DDBJ databases">
        <title>Description of Candidatus Tenderia electrophaga gen. nov, sp. nov., an Uncultivated Electroautotroph from a Biocathode Enrichment.</title>
        <authorList>
            <person name="Eddie B.J."/>
            <person name="Malanoski A.P."/>
            <person name="Wang Z."/>
            <person name="Hall R.J."/>
            <person name="Oh S.D."/>
            <person name="Heiner C."/>
            <person name="Lin B."/>
            <person name="Strycharz-Glaven S.M."/>
        </authorList>
    </citation>
    <scope>NUCLEOTIDE SEQUENCE [LARGE SCALE GENOMIC DNA]</scope>
    <source>
        <strain evidence="1">NRL1</strain>
    </source>
</reference>
<accession>A0A0S2T9L8</accession>
<organism evidence="1 2">
    <name type="scientific">Candidatus Tenderia electrophaga</name>
    <dbReference type="NCBI Taxonomy" id="1748243"/>
    <lineage>
        <taxon>Bacteria</taxon>
        <taxon>Pseudomonadati</taxon>
        <taxon>Pseudomonadota</taxon>
        <taxon>Gammaproteobacteria</taxon>
        <taxon>Candidatus Tenderiales</taxon>
        <taxon>Candidatus Tenderiaceae</taxon>
        <taxon>Candidatus Tenderia</taxon>
    </lineage>
</organism>
<name>A0A0S2T9L8_9GAMM</name>
<dbReference type="Proteomes" id="UP000055136">
    <property type="component" value="Chromosome"/>
</dbReference>
<evidence type="ECO:0000313" key="1">
    <source>
        <dbReference type="EMBL" id="ALP51814.1"/>
    </source>
</evidence>
<keyword evidence="2" id="KW-1185">Reference proteome</keyword>
<dbReference type="EMBL" id="CP013099">
    <property type="protein sequence ID" value="ALP51814.1"/>
    <property type="molecule type" value="Genomic_DNA"/>
</dbReference>
<gene>
    <name evidence="1" type="ORF">Tel_00925</name>
</gene>
<sequence length="101" mass="11012">MAKFKADILPAMAVECRGVGECRLILHMCFGAGIAAARCKPSAEGKFRQIRCLGEIGMVLANSPGNQASDAMAMSGIWYISPIFLISCRMSPVFQEYVDYE</sequence>
<proteinExistence type="predicted"/>
<protein>
    <submittedName>
        <fullName evidence="1">Uncharacterized protein</fullName>
    </submittedName>
</protein>